<organism evidence="2 3">
    <name type="scientific">Erwinia tracheiphila</name>
    <dbReference type="NCBI Taxonomy" id="65700"/>
    <lineage>
        <taxon>Bacteria</taxon>
        <taxon>Pseudomonadati</taxon>
        <taxon>Pseudomonadota</taxon>
        <taxon>Gammaproteobacteria</taxon>
        <taxon>Enterobacterales</taxon>
        <taxon>Erwiniaceae</taxon>
        <taxon>Erwinia</taxon>
    </lineage>
</organism>
<dbReference type="Proteomes" id="UP000264980">
    <property type="component" value="Chromosome"/>
</dbReference>
<gene>
    <name evidence="1" type="ORF">AV903_08610</name>
    <name evidence="2" type="ORF">AV903_12340</name>
</gene>
<sequence length="159" mass="18427">MNQRPILDMCCGSRMFWLNKSDPRAVFTDIRSESHTLCDGRPLHISPDIIADFRALPFADNSFSQVVFDPPHLVRVGEKAWMGKKYGRLNRETWQDDIRQGFGEAFRVLRPQGTLIFKWNETQIPASQIIALTDQEPTIWQRTGKADKTHWILFIKEPA</sequence>
<protein>
    <submittedName>
        <fullName evidence="2">Class I SAM-dependent methyltransferase</fullName>
    </submittedName>
</protein>
<dbReference type="GO" id="GO:0008168">
    <property type="term" value="F:methyltransferase activity"/>
    <property type="evidence" value="ECO:0007669"/>
    <property type="project" value="UniProtKB-KW"/>
</dbReference>
<dbReference type="Gene3D" id="3.40.50.150">
    <property type="entry name" value="Vaccinia Virus protein VP39"/>
    <property type="match status" value="1"/>
</dbReference>
<proteinExistence type="predicted"/>
<evidence type="ECO:0000313" key="3">
    <source>
        <dbReference type="Proteomes" id="UP000264980"/>
    </source>
</evidence>
<dbReference type="EMBL" id="CP013970">
    <property type="protein sequence ID" value="AXF76653.1"/>
    <property type="molecule type" value="Genomic_DNA"/>
</dbReference>
<keyword evidence="2" id="KW-0808">Transferase</keyword>
<dbReference type="SUPFAM" id="SSF53335">
    <property type="entry name" value="S-adenosyl-L-methionine-dependent methyltransferases"/>
    <property type="match status" value="1"/>
</dbReference>
<dbReference type="InterPro" id="IPR029063">
    <property type="entry name" value="SAM-dependent_MTases_sf"/>
</dbReference>
<evidence type="ECO:0000313" key="1">
    <source>
        <dbReference type="EMBL" id="AXF76098.1"/>
    </source>
</evidence>
<dbReference type="AlphaFoldDB" id="A0A345CT86"/>
<dbReference type="REBASE" id="259703">
    <property type="entry name" value="M.EtrMDORF12340P"/>
</dbReference>
<dbReference type="EMBL" id="CP013970">
    <property type="protein sequence ID" value="AXF76098.1"/>
    <property type="molecule type" value="Genomic_DNA"/>
</dbReference>
<reference evidence="2 3" key="1">
    <citation type="submission" date="2016-01" db="EMBL/GenBank/DDBJ databases">
        <authorList>
            <person name="Oliw E.H."/>
        </authorList>
    </citation>
    <scope>NUCLEOTIDE SEQUENCE [LARGE SCALE GENOMIC DNA]</scope>
    <source>
        <strain evidence="2 3">MDcuke</strain>
    </source>
</reference>
<accession>A0A345CT86</accession>
<dbReference type="REBASE" id="259696">
    <property type="entry name" value="M.EtrMDORF8610P"/>
</dbReference>
<dbReference type="RefSeq" id="WP_233480244.1">
    <property type="nucleotide sequence ID" value="NZ_CP013970.1"/>
</dbReference>
<dbReference type="GO" id="GO:0032259">
    <property type="term" value="P:methylation"/>
    <property type="evidence" value="ECO:0007669"/>
    <property type="project" value="UniProtKB-KW"/>
</dbReference>
<evidence type="ECO:0000313" key="2">
    <source>
        <dbReference type="EMBL" id="AXF76653.1"/>
    </source>
</evidence>
<keyword evidence="2" id="KW-0489">Methyltransferase</keyword>
<name>A0A345CT86_9GAMM</name>